<dbReference type="SMART" id="SM00855">
    <property type="entry name" value="PGAM"/>
    <property type="match status" value="1"/>
</dbReference>
<name>A0A7V3YMF4_9BACT</name>
<dbReference type="InterPro" id="IPR013078">
    <property type="entry name" value="His_Pase_superF_clade-1"/>
</dbReference>
<feature type="active site" description="Proton donor/acceptor" evidence="6">
    <location>
        <position position="81"/>
    </location>
</feature>
<dbReference type="Gene3D" id="3.40.50.1240">
    <property type="entry name" value="Phosphoglycerate mutase-like"/>
    <property type="match status" value="1"/>
</dbReference>
<dbReference type="GO" id="GO:0006094">
    <property type="term" value="P:gluconeogenesis"/>
    <property type="evidence" value="ECO:0007669"/>
    <property type="project" value="UniProtKB-KW"/>
</dbReference>
<evidence type="ECO:0000256" key="2">
    <source>
        <dbReference type="ARBA" id="ARBA00012028"/>
    </source>
</evidence>
<dbReference type="PANTHER" id="PTHR11931">
    <property type="entry name" value="PHOSPHOGLYCERATE MUTASE"/>
    <property type="match status" value="1"/>
</dbReference>
<reference evidence="8" key="1">
    <citation type="journal article" date="2020" name="mSystems">
        <title>Genome- and Community-Level Interaction Insights into Carbon Utilization and Element Cycling Functions of Hydrothermarchaeota in Hydrothermal Sediment.</title>
        <authorList>
            <person name="Zhou Z."/>
            <person name="Liu Y."/>
            <person name="Xu W."/>
            <person name="Pan J."/>
            <person name="Luo Z.H."/>
            <person name="Li M."/>
        </authorList>
    </citation>
    <scope>NUCLEOTIDE SEQUENCE [LARGE SCALE GENOMIC DNA]</scope>
    <source>
        <strain evidence="8">SpSt-716</strain>
    </source>
</reference>
<proteinExistence type="inferred from homology"/>
<evidence type="ECO:0000256" key="5">
    <source>
        <dbReference type="ARBA" id="ARBA00023235"/>
    </source>
</evidence>
<dbReference type="Pfam" id="PF00300">
    <property type="entry name" value="His_Phos_1"/>
    <property type="match status" value="1"/>
</dbReference>
<protein>
    <recommendedName>
        <fullName evidence="2">phosphoglycerate mutase (2,3-diphosphoglycerate-dependent)</fullName>
        <ecNumber evidence="2">5.4.2.11</ecNumber>
    </recommendedName>
</protein>
<keyword evidence="3" id="KW-0312">Gluconeogenesis</keyword>
<evidence type="ECO:0000256" key="6">
    <source>
        <dbReference type="PIRSR" id="PIRSR613078-1"/>
    </source>
</evidence>
<dbReference type="EC" id="5.4.2.11" evidence="2"/>
<evidence type="ECO:0000313" key="8">
    <source>
        <dbReference type="EMBL" id="HGI75322.1"/>
    </source>
</evidence>
<gene>
    <name evidence="8" type="ORF">ENU96_06580</name>
</gene>
<accession>A0A7V3YMF4</accession>
<dbReference type="InterPro" id="IPR029033">
    <property type="entry name" value="His_PPase_superfam"/>
</dbReference>
<sequence length="199" mass="23171">MKEVYLVRHGDTDATEREYFAGWMNLPLTPRGRKRVLKVREFLGKRRFDGVFSSPLARTIETALLLAGLDTPLEVCEDLKERSFGQWEGKGWRRLKDEFPEEVAEWERDPLRFTPPGGESFERVLGRVVHFWERLKGFPDGRYLVVTHAGVLRCFLVHLLGIRFEQTFVLRLDPGVLIVVKDNEDFSQVTHLVNFEVEP</sequence>
<dbReference type="AlphaFoldDB" id="A0A7V3YMF4"/>
<dbReference type="GO" id="GO:0004619">
    <property type="term" value="F:phosphoglycerate mutase activity"/>
    <property type="evidence" value="ECO:0007669"/>
    <property type="project" value="UniProtKB-EC"/>
</dbReference>
<dbReference type="InterPro" id="IPR005952">
    <property type="entry name" value="Phosphogly_mut1"/>
</dbReference>
<evidence type="ECO:0000256" key="4">
    <source>
        <dbReference type="ARBA" id="ARBA00023152"/>
    </source>
</evidence>
<evidence type="ECO:0000256" key="7">
    <source>
        <dbReference type="PIRSR" id="PIRSR613078-2"/>
    </source>
</evidence>
<dbReference type="EMBL" id="DTEN01000257">
    <property type="protein sequence ID" value="HGI75322.1"/>
    <property type="molecule type" value="Genomic_DNA"/>
</dbReference>
<comment type="similarity">
    <text evidence="1">Belongs to the phosphoglycerate mutase family. BPG-dependent PGAM subfamily.</text>
</comment>
<keyword evidence="5" id="KW-0413">Isomerase</keyword>
<comment type="caution">
    <text evidence="8">The sequence shown here is derived from an EMBL/GenBank/DDBJ whole genome shotgun (WGS) entry which is preliminary data.</text>
</comment>
<dbReference type="SUPFAM" id="SSF53254">
    <property type="entry name" value="Phosphoglycerate mutase-like"/>
    <property type="match status" value="1"/>
</dbReference>
<dbReference type="PIRSF" id="PIRSF000709">
    <property type="entry name" value="6PFK_2-Ptase"/>
    <property type="match status" value="1"/>
</dbReference>
<feature type="binding site" evidence="7">
    <location>
        <position position="58"/>
    </location>
    <ligand>
        <name>substrate</name>
    </ligand>
</feature>
<organism evidence="8">
    <name type="scientific">Candidatus Caldatribacterium californiense</name>
    <dbReference type="NCBI Taxonomy" id="1454726"/>
    <lineage>
        <taxon>Bacteria</taxon>
        <taxon>Pseudomonadati</taxon>
        <taxon>Atribacterota</taxon>
        <taxon>Atribacteria</taxon>
        <taxon>Atribacterales</taxon>
        <taxon>Candidatus Caldatribacteriaceae</taxon>
        <taxon>Candidatus Caldatribacterium</taxon>
    </lineage>
</organism>
<dbReference type="CDD" id="cd07067">
    <property type="entry name" value="HP_PGM_like"/>
    <property type="match status" value="1"/>
</dbReference>
<evidence type="ECO:0000256" key="3">
    <source>
        <dbReference type="ARBA" id="ARBA00022432"/>
    </source>
</evidence>
<keyword evidence="4" id="KW-0324">Glycolysis</keyword>
<evidence type="ECO:0000256" key="1">
    <source>
        <dbReference type="ARBA" id="ARBA00006717"/>
    </source>
</evidence>
<feature type="active site" description="Tele-phosphohistidine intermediate" evidence="6">
    <location>
        <position position="9"/>
    </location>
</feature>
<dbReference type="GO" id="GO:0006096">
    <property type="term" value="P:glycolytic process"/>
    <property type="evidence" value="ECO:0007669"/>
    <property type="project" value="UniProtKB-KW"/>
</dbReference>